<protein>
    <submittedName>
        <fullName evidence="1">Uncharacterized protein</fullName>
    </submittedName>
</protein>
<sequence>MLNIISQLFTYKKRAQIALFLIFDSDYFTQLHARSLHVTHVCSCTQELLPGGGGGPPAFTSFRFETIFFLNLKSLVGFLFIMVDLKNYIGQI</sequence>
<proteinExistence type="predicted"/>
<name>A9DQ08_9FLAO</name>
<evidence type="ECO:0000313" key="2">
    <source>
        <dbReference type="Proteomes" id="UP000002945"/>
    </source>
</evidence>
<evidence type="ECO:0000313" key="1">
    <source>
        <dbReference type="EMBL" id="EDP97578.1"/>
    </source>
</evidence>
<gene>
    <name evidence="1" type="ORF">KAOT1_20487</name>
</gene>
<reference evidence="1 2" key="1">
    <citation type="journal article" date="2011" name="J. Bacteriol.">
        <title>Genome sequence of the algicidal bacterium Kordia algicida OT-1.</title>
        <authorList>
            <person name="Lee H.S."/>
            <person name="Kang S.G."/>
            <person name="Kwon K.K."/>
            <person name="Lee J.H."/>
            <person name="Kim S.J."/>
        </authorList>
    </citation>
    <scope>NUCLEOTIDE SEQUENCE [LARGE SCALE GENOMIC DNA]</scope>
    <source>
        <strain evidence="1 2">OT-1</strain>
    </source>
</reference>
<dbReference type="HOGENOM" id="CLU_2409421_0_0_10"/>
<dbReference type="Proteomes" id="UP000002945">
    <property type="component" value="Unassembled WGS sequence"/>
</dbReference>
<comment type="caution">
    <text evidence="1">The sequence shown here is derived from an EMBL/GenBank/DDBJ whole genome shotgun (WGS) entry which is preliminary data.</text>
</comment>
<dbReference type="EMBL" id="ABIB01000002">
    <property type="protein sequence ID" value="EDP97578.1"/>
    <property type="molecule type" value="Genomic_DNA"/>
</dbReference>
<keyword evidence="2" id="KW-1185">Reference proteome</keyword>
<dbReference type="AlphaFoldDB" id="A9DQ08"/>
<organism evidence="1 2">
    <name type="scientific">Kordia algicida OT-1</name>
    <dbReference type="NCBI Taxonomy" id="391587"/>
    <lineage>
        <taxon>Bacteria</taxon>
        <taxon>Pseudomonadati</taxon>
        <taxon>Bacteroidota</taxon>
        <taxon>Flavobacteriia</taxon>
        <taxon>Flavobacteriales</taxon>
        <taxon>Flavobacteriaceae</taxon>
        <taxon>Kordia</taxon>
    </lineage>
</organism>
<accession>A9DQ08</accession>